<reference evidence="2" key="1">
    <citation type="journal article" date="2021" name="PeerJ">
        <title>Extensive microbial diversity within the chicken gut microbiome revealed by metagenomics and culture.</title>
        <authorList>
            <person name="Gilroy R."/>
            <person name="Ravi A."/>
            <person name="Getino M."/>
            <person name="Pursley I."/>
            <person name="Horton D.L."/>
            <person name="Alikhan N.F."/>
            <person name="Baker D."/>
            <person name="Gharbi K."/>
            <person name="Hall N."/>
            <person name="Watson M."/>
            <person name="Adriaenssens E.M."/>
            <person name="Foster-Nyarko E."/>
            <person name="Jarju S."/>
            <person name="Secka A."/>
            <person name="Antonio M."/>
            <person name="Oren A."/>
            <person name="Chaudhuri R.R."/>
            <person name="La Ragione R."/>
            <person name="Hildebrand F."/>
            <person name="Pallen M.J."/>
        </authorList>
    </citation>
    <scope>NUCLEOTIDE SEQUENCE</scope>
    <source>
        <strain evidence="2">ChiSjej3B21-8574</strain>
    </source>
</reference>
<sequence length="59" mass="6801">MMQKIQRFGGAMFTPVLLFAFSGIMVGICTIFQNEMIMGSLASADTFWYKFWYVFREAA</sequence>
<protein>
    <submittedName>
        <fullName evidence="2">Uncharacterized protein</fullName>
    </submittedName>
</protein>
<evidence type="ECO:0000313" key="2">
    <source>
        <dbReference type="EMBL" id="HJC50477.1"/>
    </source>
</evidence>
<name>A0A9D2PGY8_9FIRM</name>
<dbReference type="AlphaFoldDB" id="A0A9D2PGY8"/>
<comment type="caution">
    <text evidence="2">The sequence shown here is derived from an EMBL/GenBank/DDBJ whole genome shotgun (WGS) entry which is preliminary data.</text>
</comment>
<evidence type="ECO:0000313" key="3">
    <source>
        <dbReference type="Proteomes" id="UP000823904"/>
    </source>
</evidence>
<keyword evidence="1" id="KW-0472">Membrane</keyword>
<feature type="transmembrane region" description="Helical" evidence="1">
    <location>
        <begin position="12"/>
        <end position="33"/>
    </location>
</feature>
<dbReference type="Proteomes" id="UP000823904">
    <property type="component" value="Unassembled WGS sequence"/>
</dbReference>
<keyword evidence="1" id="KW-1133">Transmembrane helix</keyword>
<proteinExistence type="predicted"/>
<gene>
    <name evidence="2" type="ORF">H9754_07920</name>
</gene>
<accession>A0A9D2PGY8</accession>
<reference evidence="2" key="2">
    <citation type="submission" date="2021-04" db="EMBL/GenBank/DDBJ databases">
        <authorList>
            <person name="Gilroy R."/>
        </authorList>
    </citation>
    <scope>NUCLEOTIDE SEQUENCE</scope>
    <source>
        <strain evidence="2">ChiSjej3B21-8574</strain>
    </source>
</reference>
<organism evidence="2 3">
    <name type="scientific">Candidatus Anaerostipes avistercoris</name>
    <dbReference type="NCBI Taxonomy" id="2838462"/>
    <lineage>
        <taxon>Bacteria</taxon>
        <taxon>Bacillati</taxon>
        <taxon>Bacillota</taxon>
        <taxon>Clostridia</taxon>
        <taxon>Lachnospirales</taxon>
        <taxon>Lachnospiraceae</taxon>
        <taxon>Anaerostipes</taxon>
    </lineage>
</organism>
<evidence type="ECO:0000256" key="1">
    <source>
        <dbReference type="SAM" id="Phobius"/>
    </source>
</evidence>
<keyword evidence="1" id="KW-0812">Transmembrane</keyword>
<dbReference type="EMBL" id="DWWD01000030">
    <property type="protein sequence ID" value="HJC50477.1"/>
    <property type="molecule type" value="Genomic_DNA"/>
</dbReference>